<gene>
    <name evidence="3" type="ORF">CLV98_101832</name>
</gene>
<evidence type="ECO:0008006" key="5">
    <source>
        <dbReference type="Google" id="ProtNLM"/>
    </source>
</evidence>
<feature type="signal peptide" evidence="2">
    <location>
        <begin position="1"/>
        <end position="19"/>
    </location>
</feature>
<dbReference type="EMBL" id="QGDT01000001">
    <property type="protein sequence ID" value="PWJ60647.1"/>
    <property type="molecule type" value="Genomic_DNA"/>
</dbReference>
<feature type="chain" id="PRO_5016251366" description="Collagen triple helix repeat protein" evidence="2">
    <location>
        <begin position="20"/>
        <end position="201"/>
    </location>
</feature>
<name>A0A316BDR9_9BACT</name>
<accession>A0A316BDR9</accession>
<evidence type="ECO:0000256" key="1">
    <source>
        <dbReference type="SAM" id="MobiDB-lite"/>
    </source>
</evidence>
<reference evidence="3 4" key="1">
    <citation type="submission" date="2018-03" db="EMBL/GenBank/DDBJ databases">
        <title>Genomic Encyclopedia of Archaeal and Bacterial Type Strains, Phase II (KMG-II): from individual species to whole genera.</title>
        <authorList>
            <person name="Goeker M."/>
        </authorList>
    </citation>
    <scope>NUCLEOTIDE SEQUENCE [LARGE SCALE GENOMIC DNA]</scope>
    <source>
        <strain evidence="3 4">DSM 100346</strain>
    </source>
</reference>
<comment type="caution">
    <text evidence="3">The sequence shown here is derived from an EMBL/GenBank/DDBJ whole genome shotgun (WGS) entry which is preliminary data.</text>
</comment>
<proteinExistence type="predicted"/>
<dbReference type="AlphaFoldDB" id="A0A316BDR9"/>
<evidence type="ECO:0000256" key="2">
    <source>
        <dbReference type="SAM" id="SignalP"/>
    </source>
</evidence>
<protein>
    <recommendedName>
        <fullName evidence="5">Collagen triple helix repeat protein</fullName>
    </recommendedName>
</protein>
<feature type="region of interest" description="Disordered" evidence="1">
    <location>
        <begin position="26"/>
        <end position="63"/>
    </location>
</feature>
<organism evidence="3 4">
    <name type="scientific">Dyadobacter jejuensis</name>
    <dbReference type="NCBI Taxonomy" id="1082580"/>
    <lineage>
        <taxon>Bacteria</taxon>
        <taxon>Pseudomonadati</taxon>
        <taxon>Bacteroidota</taxon>
        <taxon>Cytophagia</taxon>
        <taxon>Cytophagales</taxon>
        <taxon>Spirosomataceae</taxon>
        <taxon>Dyadobacter</taxon>
    </lineage>
</organism>
<keyword evidence="4" id="KW-1185">Reference proteome</keyword>
<evidence type="ECO:0000313" key="4">
    <source>
        <dbReference type="Proteomes" id="UP000245880"/>
    </source>
</evidence>
<keyword evidence="2" id="KW-0732">Signal</keyword>
<dbReference type="PROSITE" id="PS51257">
    <property type="entry name" value="PROKAR_LIPOPROTEIN"/>
    <property type="match status" value="1"/>
</dbReference>
<dbReference type="RefSeq" id="WP_262512126.1">
    <property type="nucleotide sequence ID" value="NZ_QGDT01000001.1"/>
</dbReference>
<dbReference type="Proteomes" id="UP000245880">
    <property type="component" value="Unassembled WGS sequence"/>
</dbReference>
<evidence type="ECO:0000313" key="3">
    <source>
        <dbReference type="EMBL" id="PWJ60647.1"/>
    </source>
</evidence>
<sequence length="201" mass="21487">MLKKLSYFLVIGFLVTLFACEGPQGEVGPQGEKGDTGAQGPAGQDGEDGEDGDGTGSLPLLMSSGADSTATDGNYYTGLSGLSESGIAILEKSVVLVYIKSGGVYWPLPGIVTFGQTAASNFTFVHGIEDDLFFVDIYQTNWSEEVDNAPVRKFEDVRVVIMPTQDLARQDLEVDFNNYEEVVAKLGLSGESIGQLQRVSK</sequence>